<organism evidence="1 2">
    <name type="scientific">Pseudomonas saudiphocaensis</name>
    <dbReference type="NCBI Taxonomy" id="1499686"/>
    <lineage>
        <taxon>Bacteria</taxon>
        <taxon>Pseudomonadati</taxon>
        <taxon>Pseudomonadota</taxon>
        <taxon>Gammaproteobacteria</taxon>
        <taxon>Pseudomonadales</taxon>
        <taxon>Pseudomonadaceae</taxon>
        <taxon>Pseudomonas</taxon>
    </lineage>
</organism>
<dbReference type="HOGENOM" id="CLU_2635433_0_0_6"/>
<dbReference type="Gene3D" id="3.40.50.1820">
    <property type="entry name" value="alpha/beta hydrolase"/>
    <property type="match status" value="1"/>
</dbReference>
<accession>A0A078LR48</accession>
<evidence type="ECO:0000313" key="1">
    <source>
        <dbReference type="EMBL" id="CDZ93564.1"/>
    </source>
</evidence>
<keyword evidence="1" id="KW-0378">Hydrolase</keyword>
<dbReference type="AlphaFoldDB" id="A0A078LR48"/>
<dbReference type="InterPro" id="IPR029058">
    <property type="entry name" value="AB_hydrolase_fold"/>
</dbReference>
<name>A0A078LR48_9PSED</name>
<evidence type="ECO:0000313" key="2">
    <source>
        <dbReference type="Proteomes" id="UP000053902"/>
    </source>
</evidence>
<reference evidence="1 2" key="1">
    <citation type="submission" date="2014-07" db="EMBL/GenBank/DDBJ databases">
        <authorList>
            <person name="Urmite Genomes Urmite Genomes"/>
        </authorList>
    </citation>
    <scope>NUCLEOTIDE SEQUENCE [LARGE SCALE GENOMIC DNA]</scope>
    <source>
        <strain evidence="1 2">20_BN</strain>
    </source>
</reference>
<dbReference type="EMBL" id="CCSF01000001">
    <property type="protein sequence ID" value="CDZ93564.1"/>
    <property type="molecule type" value="Genomic_DNA"/>
</dbReference>
<protein>
    <submittedName>
        <fullName evidence="1">Alpha/beta fold family hydrolase</fullName>
    </submittedName>
</protein>
<keyword evidence="2" id="KW-1185">Reference proteome</keyword>
<proteinExistence type="predicted"/>
<dbReference type="SUPFAM" id="SSF53474">
    <property type="entry name" value="alpha/beta-Hydrolases"/>
    <property type="match status" value="1"/>
</dbReference>
<dbReference type="Proteomes" id="UP000053902">
    <property type="component" value="Unassembled WGS sequence"/>
</dbReference>
<dbReference type="STRING" id="1499686.BN1079_00856"/>
<dbReference type="eggNOG" id="COG2267">
    <property type="taxonomic scope" value="Bacteria"/>
</dbReference>
<sequence length="77" mass="8278">MPTALLIGGKERTAPAANRAPVDVAQRLGIYPELGRQAASMIPQATLVPFPELGHSPQVEAPQVFHKALLRVLNEAR</sequence>
<dbReference type="GO" id="GO:0016787">
    <property type="term" value="F:hydrolase activity"/>
    <property type="evidence" value="ECO:0007669"/>
    <property type="project" value="UniProtKB-KW"/>
</dbReference>
<gene>
    <name evidence="1" type="ORF">BN1079_00856</name>
</gene>